<dbReference type="AlphaFoldDB" id="A0A0V1B5I0"/>
<comment type="caution">
    <text evidence="1">The sequence shown here is derived from an EMBL/GenBank/DDBJ whole genome shotgun (WGS) entry which is preliminary data.</text>
</comment>
<accession>A0A0V1B5I0</accession>
<organism evidence="1 2">
    <name type="scientific">Trichinella spiralis</name>
    <name type="common">Trichina worm</name>
    <dbReference type="NCBI Taxonomy" id="6334"/>
    <lineage>
        <taxon>Eukaryota</taxon>
        <taxon>Metazoa</taxon>
        <taxon>Ecdysozoa</taxon>
        <taxon>Nematoda</taxon>
        <taxon>Enoplea</taxon>
        <taxon>Dorylaimia</taxon>
        <taxon>Trichinellida</taxon>
        <taxon>Trichinellidae</taxon>
        <taxon>Trichinella</taxon>
    </lineage>
</organism>
<evidence type="ECO:0000313" key="2">
    <source>
        <dbReference type="Proteomes" id="UP000054776"/>
    </source>
</evidence>
<reference evidence="1 2" key="1">
    <citation type="submission" date="2015-01" db="EMBL/GenBank/DDBJ databases">
        <title>Evolution of Trichinella species and genotypes.</title>
        <authorList>
            <person name="Korhonen P.K."/>
            <person name="Edoardo P."/>
            <person name="Giuseppe L.R."/>
            <person name="Gasser R.B."/>
        </authorList>
    </citation>
    <scope>NUCLEOTIDE SEQUENCE [LARGE SCALE GENOMIC DNA]</scope>
    <source>
        <strain evidence="1">ISS3</strain>
    </source>
</reference>
<proteinExistence type="predicted"/>
<evidence type="ECO:0000313" key="1">
    <source>
        <dbReference type="EMBL" id="KRY32193.1"/>
    </source>
</evidence>
<protein>
    <submittedName>
        <fullName evidence="1">Uncharacterized protein</fullName>
    </submittedName>
</protein>
<gene>
    <name evidence="1" type="ORF">T01_912</name>
</gene>
<dbReference type="InParanoid" id="A0A0V1B5I0"/>
<sequence length="198" mass="23209">MHAIWLSFNYYERALISICINIIIVPFQMIKSVARGKYNSTIESHLFLKVMHHTNVGITGTIGRNLRRTTISYKHKFNCTWRKSKQYNNAYNIINILHDALQRFVPHIIITKLKQSILTVSNNKRKAKIKVMHHTNVGITGTIGRNLRRTTISYKHKFNCTWRKNKLQRFVPHIIITKLKQSILTVSNNKRKASTWAK</sequence>
<name>A0A0V1B5I0_TRISP</name>
<keyword evidence="2" id="KW-1185">Reference proteome</keyword>
<dbReference type="Proteomes" id="UP000054776">
    <property type="component" value="Unassembled WGS sequence"/>
</dbReference>
<dbReference type="EMBL" id="JYDH01000103">
    <property type="protein sequence ID" value="KRY32193.1"/>
    <property type="molecule type" value="Genomic_DNA"/>
</dbReference>